<gene>
    <name evidence="1" type="ORF">QYM36_010255</name>
</gene>
<proteinExistence type="predicted"/>
<dbReference type="SUPFAM" id="SSF50630">
    <property type="entry name" value="Acid proteases"/>
    <property type="match status" value="1"/>
</dbReference>
<keyword evidence="2" id="KW-1185">Reference proteome</keyword>
<name>A0AA88HPI2_ARTSF</name>
<feature type="non-terminal residue" evidence="1">
    <location>
        <position position="71"/>
    </location>
</feature>
<protein>
    <submittedName>
        <fullName evidence="1">Uncharacterized protein</fullName>
    </submittedName>
</protein>
<organism evidence="1 2">
    <name type="scientific">Artemia franciscana</name>
    <name type="common">Brine shrimp</name>
    <name type="synonym">Artemia sanfranciscana</name>
    <dbReference type="NCBI Taxonomy" id="6661"/>
    <lineage>
        <taxon>Eukaryota</taxon>
        <taxon>Metazoa</taxon>
        <taxon>Ecdysozoa</taxon>
        <taxon>Arthropoda</taxon>
        <taxon>Crustacea</taxon>
        <taxon>Branchiopoda</taxon>
        <taxon>Anostraca</taxon>
        <taxon>Artemiidae</taxon>
        <taxon>Artemia</taxon>
    </lineage>
</organism>
<evidence type="ECO:0000313" key="2">
    <source>
        <dbReference type="Proteomes" id="UP001187531"/>
    </source>
</evidence>
<sequence length="71" mass="7888">MLIEWLDVADYSPSPEGRIKARFHVSGRIDGKPAELLIDSDAFMTIIHKRYVGSLAEKISFTTGMCCVQGD</sequence>
<dbReference type="Proteomes" id="UP001187531">
    <property type="component" value="Unassembled WGS sequence"/>
</dbReference>
<dbReference type="EMBL" id="JAVRJZ010000012">
    <property type="protein sequence ID" value="KAK2715615.1"/>
    <property type="molecule type" value="Genomic_DNA"/>
</dbReference>
<comment type="caution">
    <text evidence="1">The sequence shown here is derived from an EMBL/GenBank/DDBJ whole genome shotgun (WGS) entry which is preliminary data.</text>
</comment>
<dbReference type="InterPro" id="IPR021109">
    <property type="entry name" value="Peptidase_aspartic_dom_sf"/>
</dbReference>
<accession>A0AA88HPI2</accession>
<reference evidence="1" key="1">
    <citation type="submission" date="2023-07" db="EMBL/GenBank/DDBJ databases">
        <title>Chromosome-level genome assembly of Artemia franciscana.</title>
        <authorList>
            <person name="Jo E."/>
        </authorList>
    </citation>
    <scope>NUCLEOTIDE SEQUENCE</scope>
    <source>
        <tissue evidence="1">Whole body</tissue>
    </source>
</reference>
<evidence type="ECO:0000313" key="1">
    <source>
        <dbReference type="EMBL" id="KAK2715615.1"/>
    </source>
</evidence>
<dbReference type="AlphaFoldDB" id="A0AA88HPI2"/>